<dbReference type="InterPro" id="IPR035093">
    <property type="entry name" value="RelE/ParE_toxin_dom_sf"/>
</dbReference>
<dbReference type="RefSeq" id="WP_331256036.1">
    <property type="nucleotide sequence ID" value="NZ_CP133270.1"/>
</dbReference>
<gene>
    <name evidence="2" type="ORF">Bealeia1_01462</name>
</gene>
<dbReference type="Pfam" id="PF06769">
    <property type="entry name" value="YoeB_toxin"/>
    <property type="match status" value="1"/>
</dbReference>
<evidence type="ECO:0000313" key="2">
    <source>
        <dbReference type="EMBL" id="WVX67263.1"/>
    </source>
</evidence>
<dbReference type="Proteomes" id="UP001330434">
    <property type="component" value="Chromosome"/>
</dbReference>
<keyword evidence="3" id="KW-1185">Reference proteome</keyword>
<protein>
    <submittedName>
        <fullName evidence="2">Txe/YoeB family addiction module toxin</fullName>
    </submittedName>
</protein>
<name>A0ABZ2C5D1_9PROT</name>
<accession>A0ABZ2C5D1</accession>
<dbReference type="Gene3D" id="3.30.2310.20">
    <property type="entry name" value="RelE-like"/>
    <property type="match status" value="1"/>
</dbReference>
<sequence>MESLVAYRLGCYYHNKRDNAKIRNWFSRSDTSLGYYQLAWIENHKKNNDAEVTRLLEKSKEKAKTEGRPFPALYLFLANYERERGATEEKVFPYLQLAEEQEKQLKEMFKKNPQLETKPFWAELKNDSRDKLISLGMGNYYLHFALKGQDVKTNLPLAIEKYKVSDTPHSLFNIGLAYLIDSPLYAPQKAVEYFFQSGRPKGFLQVAHLHKTGKIAPTPSNVGYWGKLDELKKLFKKSLRNVRWHNKAALQGEWALCIDENLDLAEIYFQEALNGNKNILPRDKELYESSLQDISEKRLLLSNQNKLLKLELLAQENSNRNLPSETSFVQNSNNYQPQEELVTKQDQTIPEASRSEGKQDIDITPPTINAGQVKKQKTKPNNNVSSKKDLGSKNSKIDFLTLSKGDEKKDVILDFADITLESAFEAEIDMQVAEGKVKNSKLKELWDDALESIECGNLLKGTGQPEILKNTSNISGTIVSRRINKEDRLVYSVESDPQNPDKVKVTILSIEGHYTFLTKK</sequence>
<dbReference type="EMBL" id="CP133270">
    <property type="protein sequence ID" value="WVX67263.1"/>
    <property type="molecule type" value="Genomic_DNA"/>
</dbReference>
<evidence type="ECO:0000256" key="1">
    <source>
        <dbReference type="SAM" id="MobiDB-lite"/>
    </source>
</evidence>
<evidence type="ECO:0000313" key="3">
    <source>
        <dbReference type="Proteomes" id="UP001330434"/>
    </source>
</evidence>
<dbReference type="InterPro" id="IPR009614">
    <property type="entry name" value="YoeB_toxin"/>
</dbReference>
<feature type="region of interest" description="Disordered" evidence="1">
    <location>
        <begin position="349"/>
        <end position="390"/>
    </location>
</feature>
<reference evidence="2 3" key="1">
    <citation type="journal article" date="2024" name="Environ. Microbiol.">
        <title>Novel evolutionary insights on the interactions of the Holosporales (Alphaproteobacteria) with eukaryotic hosts from comparative genomics.</title>
        <authorList>
            <person name="Giovannini M."/>
            <person name="Petroni G."/>
            <person name="Castelli M."/>
        </authorList>
    </citation>
    <scope>NUCLEOTIDE SEQUENCE [LARGE SCALE GENOMIC DNA]</scope>
    <source>
        <strain evidence="2 3">US_Bl 15I1</strain>
    </source>
</reference>
<proteinExistence type="predicted"/>
<organism evidence="2 3">
    <name type="scientific">Candidatus Bealeia paramacronuclearis</name>
    <dbReference type="NCBI Taxonomy" id="1921001"/>
    <lineage>
        <taxon>Bacteria</taxon>
        <taxon>Pseudomonadati</taxon>
        <taxon>Pseudomonadota</taxon>
        <taxon>Alphaproteobacteria</taxon>
        <taxon>Holosporales</taxon>
        <taxon>Holosporaceae</taxon>
        <taxon>Candidatus Bealeia</taxon>
    </lineage>
</organism>